<reference evidence="9" key="1">
    <citation type="submission" date="2020-10" db="EMBL/GenBank/DDBJ databases">
        <authorList>
            <person name="Gilroy R."/>
        </authorList>
    </citation>
    <scope>NUCLEOTIDE SEQUENCE</scope>
    <source>
        <strain evidence="9">D5-748</strain>
    </source>
</reference>
<evidence type="ECO:0000256" key="3">
    <source>
        <dbReference type="ARBA" id="ARBA00011977"/>
    </source>
</evidence>
<keyword evidence="6" id="KW-0949">S-adenosyl-L-methionine</keyword>
<dbReference type="GO" id="GO:0008176">
    <property type="term" value="F:tRNA (guanine(46)-N7)-methyltransferase activity"/>
    <property type="evidence" value="ECO:0007669"/>
    <property type="project" value="UniProtKB-EC"/>
</dbReference>
<evidence type="ECO:0000256" key="8">
    <source>
        <dbReference type="SAM" id="MobiDB-lite"/>
    </source>
</evidence>
<evidence type="ECO:0000256" key="2">
    <source>
        <dbReference type="ARBA" id="ARBA00003015"/>
    </source>
</evidence>
<comment type="function">
    <text evidence="2">Catalyzes the formation of N(7)-methylguanine at position 46 (m7G46) in tRNA.</text>
</comment>
<dbReference type="GO" id="GO:0043527">
    <property type="term" value="C:tRNA methyltransferase complex"/>
    <property type="evidence" value="ECO:0007669"/>
    <property type="project" value="TreeGrafter"/>
</dbReference>
<keyword evidence="7" id="KW-0819">tRNA processing</keyword>
<dbReference type="AlphaFoldDB" id="A0A9D9HCT2"/>
<dbReference type="PANTHER" id="PTHR23417">
    <property type="entry name" value="3-DEOXY-D-MANNO-OCTULOSONIC-ACID TRANSFERASE/TRNA GUANINE-N 7 - -METHYLTRANSFERASE"/>
    <property type="match status" value="1"/>
</dbReference>
<gene>
    <name evidence="9" type="primary">trmB</name>
    <name evidence="9" type="ORF">IAC23_04920</name>
</gene>
<feature type="region of interest" description="Disordered" evidence="8">
    <location>
        <begin position="232"/>
        <end position="252"/>
    </location>
</feature>
<evidence type="ECO:0000256" key="1">
    <source>
        <dbReference type="ARBA" id="ARBA00000142"/>
    </source>
</evidence>
<sequence length="319" mass="36017">MGKDKLRKFKENETFTCLVQPCTDEVLGKDHPLKGHWGEKMFGNDRPIVVELGCGKGEYTIDLALRNPGCNYIGVDIKGARLWKGAKYATEHSLPNVAFLRTRIEFIESLFAPEEVSEIWITFADPQIGREKKRLTSPLFLSRYRNFLKKRGIVHLKTDSRYLHEYTRAIAEQNGLEILACTADLYGRNSGTSTESFFEKKDKALQPSAHGQSFRSGILPPSGLSEVLQPHVSSSVDSDGMPVKETIPSEPSSESYRQLLVSPLASVCGRDAIDALFQVQTFYETQYLSQGIPITYFAFLIDHEGPYVSPDWDPDKWER</sequence>
<dbReference type="InterPro" id="IPR003358">
    <property type="entry name" value="tRNA_(Gua-N-7)_MeTrfase_Trmb"/>
</dbReference>
<organism evidence="9 10">
    <name type="scientific">Candidatus Cryptobacteroides merdavium</name>
    <dbReference type="NCBI Taxonomy" id="2840769"/>
    <lineage>
        <taxon>Bacteria</taxon>
        <taxon>Pseudomonadati</taxon>
        <taxon>Bacteroidota</taxon>
        <taxon>Bacteroidia</taxon>
        <taxon>Bacteroidales</taxon>
        <taxon>Candidatus Cryptobacteroides</taxon>
    </lineage>
</organism>
<dbReference type="InterPro" id="IPR029063">
    <property type="entry name" value="SAM-dependent_MTases_sf"/>
</dbReference>
<reference evidence="9" key="2">
    <citation type="journal article" date="2021" name="PeerJ">
        <title>Extensive microbial diversity within the chicken gut microbiome revealed by metagenomics and culture.</title>
        <authorList>
            <person name="Gilroy R."/>
            <person name="Ravi A."/>
            <person name="Getino M."/>
            <person name="Pursley I."/>
            <person name="Horton D.L."/>
            <person name="Alikhan N.F."/>
            <person name="Baker D."/>
            <person name="Gharbi K."/>
            <person name="Hall N."/>
            <person name="Watson M."/>
            <person name="Adriaenssens E.M."/>
            <person name="Foster-Nyarko E."/>
            <person name="Jarju S."/>
            <person name="Secka A."/>
            <person name="Antonio M."/>
            <person name="Oren A."/>
            <person name="Chaudhuri R.R."/>
            <person name="La Ragione R."/>
            <person name="Hildebrand F."/>
            <person name="Pallen M.J."/>
        </authorList>
    </citation>
    <scope>NUCLEOTIDE SEQUENCE</scope>
    <source>
        <strain evidence="9">D5-748</strain>
    </source>
</reference>
<comment type="catalytic activity">
    <reaction evidence="1">
        <text>guanosine(46) in tRNA + S-adenosyl-L-methionine = N(7)-methylguanosine(46) in tRNA + S-adenosyl-L-homocysteine</text>
        <dbReference type="Rhea" id="RHEA:42708"/>
        <dbReference type="Rhea" id="RHEA-COMP:10188"/>
        <dbReference type="Rhea" id="RHEA-COMP:10189"/>
        <dbReference type="ChEBI" id="CHEBI:57856"/>
        <dbReference type="ChEBI" id="CHEBI:59789"/>
        <dbReference type="ChEBI" id="CHEBI:74269"/>
        <dbReference type="ChEBI" id="CHEBI:74480"/>
        <dbReference type="EC" id="2.1.1.33"/>
    </reaction>
</comment>
<dbReference type="PANTHER" id="PTHR23417:SF14">
    <property type="entry name" value="PENTACOTRIPEPTIDE-REPEAT REGION OF PRORP DOMAIN-CONTAINING PROTEIN"/>
    <property type="match status" value="1"/>
</dbReference>
<evidence type="ECO:0000256" key="4">
    <source>
        <dbReference type="ARBA" id="ARBA00022603"/>
    </source>
</evidence>
<dbReference type="EC" id="2.1.1.33" evidence="3"/>
<comment type="caution">
    <text evidence="9">The sequence shown here is derived from an EMBL/GenBank/DDBJ whole genome shotgun (WGS) entry which is preliminary data.</text>
</comment>
<evidence type="ECO:0000313" key="10">
    <source>
        <dbReference type="Proteomes" id="UP000823619"/>
    </source>
</evidence>
<evidence type="ECO:0000256" key="7">
    <source>
        <dbReference type="ARBA" id="ARBA00022694"/>
    </source>
</evidence>
<dbReference type="CDD" id="cd02440">
    <property type="entry name" value="AdoMet_MTases"/>
    <property type="match status" value="1"/>
</dbReference>
<evidence type="ECO:0000256" key="5">
    <source>
        <dbReference type="ARBA" id="ARBA00022679"/>
    </source>
</evidence>
<dbReference type="PROSITE" id="PS51625">
    <property type="entry name" value="SAM_MT_TRMB"/>
    <property type="match status" value="1"/>
</dbReference>
<dbReference type="Gene3D" id="3.40.50.150">
    <property type="entry name" value="Vaccinia Virus protein VP39"/>
    <property type="match status" value="1"/>
</dbReference>
<keyword evidence="4 9" id="KW-0489">Methyltransferase</keyword>
<keyword evidence="5 9" id="KW-0808">Transferase</keyword>
<dbReference type="SUPFAM" id="SSF53335">
    <property type="entry name" value="S-adenosyl-L-methionine-dependent methyltransferases"/>
    <property type="match status" value="1"/>
</dbReference>
<protein>
    <recommendedName>
        <fullName evidence="3">tRNA (guanine(46)-N(7))-methyltransferase</fullName>
        <ecNumber evidence="3">2.1.1.33</ecNumber>
    </recommendedName>
</protein>
<name>A0A9D9HCT2_9BACT</name>
<evidence type="ECO:0000313" key="9">
    <source>
        <dbReference type="EMBL" id="MBO8445022.1"/>
    </source>
</evidence>
<accession>A0A9D9HCT2</accession>
<dbReference type="Proteomes" id="UP000823619">
    <property type="component" value="Unassembled WGS sequence"/>
</dbReference>
<proteinExistence type="predicted"/>
<dbReference type="Pfam" id="PF02390">
    <property type="entry name" value="Methyltransf_4"/>
    <property type="match status" value="1"/>
</dbReference>
<dbReference type="NCBIfam" id="NF001080">
    <property type="entry name" value="PRK00121.2-2"/>
    <property type="match status" value="1"/>
</dbReference>
<dbReference type="EMBL" id="JADIMO010000058">
    <property type="protein sequence ID" value="MBO8445022.1"/>
    <property type="molecule type" value="Genomic_DNA"/>
</dbReference>
<evidence type="ECO:0000256" key="6">
    <source>
        <dbReference type="ARBA" id="ARBA00022691"/>
    </source>
</evidence>